<dbReference type="PANTHER" id="PTHR23502">
    <property type="entry name" value="MAJOR FACILITATOR SUPERFAMILY"/>
    <property type="match status" value="1"/>
</dbReference>
<proteinExistence type="inferred from homology"/>
<feature type="transmembrane region" description="Helical" evidence="8">
    <location>
        <begin position="252"/>
        <end position="270"/>
    </location>
</feature>
<feature type="domain" description="Major facilitator superfamily (MFS) profile" evidence="9">
    <location>
        <begin position="12"/>
        <end position="408"/>
    </location>
</feature>
<dbReference type="RefSeq" id="WP_135760384.1">
    <property type="nucleotide sequence ID" value="NZ_RQHW01000033.1"/>
</dbReference>
<sequence length="408" mass="44301">MRNLSNKQETWLILLLGTLTALAPLSIDMYLPSFPAIAKYFGINISGVELSLTFFFAGISLGQLIYGPILDRFGRKKPLLIGLSLYAIASVGCFFAPNIHTFILLRLLQGLGGCVGMVAANTVVRDVFPSDRTAKVFSLLMLTMGIAPMIAPTLGGLLTSWFGWHSIFLVLSVFGLLLFVSVSFFLPETTQADTSVLLKPSVIFGKYIFVLKDLTFLRYALTGSFASAGMFAYLAGSPFVMIDLFGFTEKEYGIMFAVNVTGLLLGSQVSRILLSRFESDRILFVATSFLFGTGGLLILSHFLISLSPFFLLVPIYTYLFCMGNITPNSNGMALSHFTKNIGSASAFMGFMQMAVGSTASAVVGIFHSETALPMTAVVGICAFLSFSSYHGLGRLISQKQKQTEILIQ</sequence>
<dbReference type="InterPro" id="IPR036259">
    <property type="entry name" value="MFS_trans_sf"/>
</dbReference>
<keyword evidence="7 8" id="KW-0472">Membrane</keyword>
<dbReference type="Proteomes" id="UP000298058">
    <property type="component" value="Unassembled WGS sequence"/>
</dbReference>
<evidence type="ECO:0000256" key="6">
    <source>
        <dbReference type="ARBA" id="ARBA00022989"/>
    </source>
</evidence>
<evidence type="ECO:0000259" key="9">
    <source>
        <dbReference type="PROSITE" id="PS50850"/>
    </source>
</evidence>
<evidence type="ECO:0000256" key="3">
    <source>
        <dbReference type="ARBA" id="ARBA00022448"/>
    </source>
</evidence>
<dbReference type="SUPFAM" id="SSF103473">
    <property type="entry name" value="MFS general substrate transporter"/>
    <property type="match status" value="1"/>
</dbReference>
<evidence type="ECO:0000256" key="2">
    <source>
        <dbReference type="ARBA" id="ARBA00006236"/>
    </source>
</evidence>
<organism evidence="10 11">
    <name type="scientific">Leptospira idonii</name>
    <dbReference type="NCBI Taxonomy" id="1193500"/>
    <lineage>
        <taxon>Bacteria</taxon>
        <taxon>Pseudomonadati</taxon>
        <taxon>Spirochaetota</taxon>
        <taxon>Spirochaetia</taxon>
        <taxon>Leptospirales</taxon>
        <taxon>Leptospiraceae</taxon>
        <taxon>Leptospira</taxon>
    </lineage>
</organism>
<dbReference type="InterPro" id="IPR020846">
    <property type="entry name" value="MFS_dom"/>
</dbReference>
<dbReference type="InterPro" id="IPR011701">
    <property type="entry name" value="MFS"/>
</dbReference>
<feature type="transmembrane region" description="Helical" evidence="8">
    <location>
        <begin position="12"/>
        <end position="31"/>
    </location>
</feature>
<feature type="transmembrane region" description="Helical" evidence="8">
    <location>
        <begin position="216"/>
        <end position="240"/>
    </location>
</feature>
<dbReference type="PANTHER" id="PTHR23502:SF132">
    <property type="entry name" value="POLYAMINE TRANSPORTER 2-RELATED"/>
    <property type="match status" value="1"/>
</dbReference>
<feature type="transmembrane region" description="Helical" evidence="8">
    <location>
        <begin position="347"/>
        <end position="366"/>
    </location>
</feature>
<dbReference type="FunFam" id="1.20.1720.10:FF:000005">
    <property type="entry name" value="Bcr/CflA family efflux transporter"/>
    <property type="match status" value="1"/>
</dbReference>
<evidence type="ECO:0000256" key="4">
    <source>
        <dbReference type="ARBA" id="ARBA00022475"/>
    </source>
</evidence>
<feature type="transmembrane region" description="Helical" evidence="8">
    <location>
        <begin position="164"/>
        <end position="186"/>
    </location>
</feature>
<feature type="transmembrane region" description="Helical" evidence="8">
    <location>
        <begin position="309"/>
        <end position="326"/>
    </location>
</feature>
<dbReference type="NCBIfam" id="TIGR00710">
    <property type="entry name" value="efflux_Bcr_CflA"/>
    <property type="match status" value="1"/>
</dbReference>
<evidence type="ECO:0000256" key="8">
    <source>
        <dbReference type="SAM" id="Phobius"/>
    </source>
</evidence>
<reference evidence="10" key="1">
    <citation type="journal article" date="2019" name="PLoS Negl. Trop. Dis.">
        <title>Revisiting the worldwide diversity of Leptospira species in the environment.</title>
        <authorList>
            <person name="Vincent A.T."/>
            <person name="Schiettekatte O."/>
            <person name="Bourhy P."/>
            <person name="Veyrier F.J."/>
            <person name="Picardeau M."/>
        </authorList>
    </citation>
    <scope>NUCLEOTIDE SEQUENCE [LARGE SCALE GENOMIC DNA]</scope>
    <source>
        <strain evidence="10">201300427</strain>
    </source>
</reference>
<name>A0A4R9M1Q7_9LEPT</name>
<feature type="transmembrane region" description="Helical" evidence="8">
    <location>
        <begin position="103"/>
        <end position="124"/>
    </location>
</feature>
<dbReference type="GO" id="GO:0042910">
    <property type="term" value="F:xenobiotic transmembrane transporter activity"/>
    <property type="evidence" value="ECO:0007669"/>
    <property type="project" value="InterPro"/>
</dbReference>
<dbReference type="PROSITE" id="PS50850">
    <property type="entry name" value="MFS"/>
    <property type="match status" value="1"/>
</dbReference>
<dbReference type="Pfam" id="PF07690">
    <property type="entry name" value="MFS_1"/>
    <property type="match status" value="1"/>
</dbReference>
<protein>
    <submittedName>
        <fullName evidence="10">Bcr/CflA family efflux MFS transporter</fullName>
    </submittedName>
</protein>
<keyword evidence="4" id="KW-1003">Cell membrane</keyword>
<comment type="caution">
    <text evidence="10">The sequence shown here is derived from an EMBL/GenBank/DDBJ whole genome shotgun (WGS) entry which is preliminary data.</text>
</comment>
<keyword evidence="3" id="KW-0813">Transport</keyword>
<dbReference type="InterPro" id="IPR004812">
    <property type="entry name" value="Efflux_drug-R_Bcr/CmlA"/>
</dbReference>
<dbReference type="AlphaFoldDB" id="A0A4R9M1Q7"/>
<keyword evidence="5 8" id="KW-0812">Transmembrane</keyword>
<dbReference type="CDD" id="cd17320">
    <property type="entry name" value="MFS_MdfA_MDR_like"/>
    <property type="match status" value="1"/>
</dbReference>
<feature type="transmembrane region" description="Helical" evidence="8">
    <location>
        <begin position="78"/>
        <end position="97"/>
    </location>
</feature>
<dbReference type="GO" id="GO:0005886">
    <property type="term" value="C:plasma membrane"/>
    <property type="evidence" value="ECO:0007669"/>
    <property type="project" value="UniProtKB-SubCell"/>
</dbReference>
<dbReference type="Gene3D" id="1.20.1720.10">
    <property type="entry name" value="Multidrug resistance protein D"/>
    <property type="match status" value="1"/>
</dbReference>
<evidence type="ECO:0000313" key="11">
    <source>
        <dbReference type="Proteomes" id="UP000298058"/>
    </source>
</evidence>
<feature type="transmembrane region" description="Helical" evidence="8">
    <location>
        <begin position="136"/>
        <end position="158"/>
    </location>
</feature>
<evidence type="ECO:0000256" key="7">
    <source>
        <dbReference type="ARBA" id="ARBA00023136"/>
    </source>
</evidence>
<evidence type="ECO:0000256" key="1">
    <source>
        <dbReference type="ARBA" id="ARBA00004651"/>
    </source>
</evidence>
<keyword evidence="11" id="KW-1185">Reference proteome</keyword>
<dbReference type="EMBL" id="RQHW01000033">
    <property type="protein sequence ID" value="TGN19199.1"/>
    <property type="molecule type" value="Genomic_DNA"/>
</dbReference>
<keyword evidence="6 8" id="KW-1133">Transmembrane helix</keyword>
<comment type="similarity">
    <text evidence="2">Belongs to the major facilitator superfamily. Bcr/CmlA family.</text>
</comment>
<feature type="transmembrane region" description="Helical" evidence="8">
    <location>
        <begin position="372"/>
        <end position="392"/>
    </location>
</feature>
<evidence type="ECO:0000313" key="10">
    <source>
        <dbReference type="EMBL" id="TGN19199.1"/>
    </source>
</evidence>
<feature type="transmembrane region" description="Helical" evidence="8">
    <location>
        <begin position="43"/>
        <end position="66"/>
    </location>
</feature>
<gene>
    <name evidence="10" type="ORF">EHS15_09780</name>
</gene>
<dbReference type="OrthoDB" id="9800416at2"/>
<dbReference type="GO" id="GO:1990961">
    <property type="term" value="P:xenobiotic detoxification by transmembrane export across the plasma membrane"/>
    <property type="evidence" value="ECO:0007669"/>
    <property type="project" value="InterPro"/>
</dbReference>
<feature type="transmembrane region" description="Helical" evidence="8">
    <location>
        <begin position="282"/>
        <end position="303"/>
    </location>
</feature>
<evidence type="ECO:0000256" key="5">
    <source>
        <dbReference type="ARBA" id="ARBA00022692"/>
    </source>
</evidence>
<accession>A0A4R9M1Q7</accession>
<comment type="subcellular location">
    <subcellularLocation>
        <location evidence="1">Cell membrane</location>
        <topology evidence="1">Multi-pass membrane protein</topology>
    </subcellularLocation>
</comment>